<dbReference type="EMBL" id="PKMF04000192">
    <property type="protein sequence ID" value="KAK7844042.1"/>
    <property type="molecule type" value="Genomic_DNA"/>
</dbReference>
<evidence type="ECO:0000256" key="1">
    <source>
        <dbReference type="ARBA" id="ARBA00007637"/>
    </source>
</evidence>
<proteinExistence type="inferred from homology"/>
<evidence type="ECO:0000313" key="6">
    <source>
        <dbReference type="Proteomes" id="UP000237347"/>
    </source>
</evidence>
<name>A0AAW0KY18_QUESU</name>
<protein>
    <submittedName>
        <fullName evidence="5">Udp-glucuronate 4-epimerase 2</fullName>
    </submittedName>
</protein>
<dbReference type="Pfam" id="PF16363">
    <property type="entry name" value="GDP_Man_Dehyd"/>
    <property type="match status" value="1"/>
</dbReference>
<dbReference type="InterPro" id="IPR016040">
    <property type="entry name" value="NAD(P)-bd_dom"/>
</dbReference>
<dbReference type="AlphaFoldDB" id="A0AAW0KY18"/>
<reference evidence="5 6" key="1">
    <citation type="journal article" date="2018" name="Sci. Data">
        <title>The draft genome sequence of cork oak.</title>
        <authorList>
            <person name="Ramos A.M."/>
            <person name="Usie A."/>
            <person name="Barbosa P."/>
            <person name="Barros P.M."/>
            <person name="Capote T."/>
            <person name="Chaves I."/>
            <person name="Simoes F."/>
            <person name="Abreu I."/>
            <person name="Carrasquinho I."/>
            <person name="Faro C."/>
            <person name="Guimaraes J.B."/>
            <person name="Mendonca D."/>
            <person name="Nobrega F."/>
            <person name="Rodrigues L."/>
            <person name="Saibo N.J.M."/>
            <person name="Varela M.C."/>
            <person name="Egas C."/>
            <person name="Matos J."/>
            <person name="Miguel C.M."/>
            <person name="Oliveira M.M."/>
            <person name="Ricardo C.P."/>
            <person name="Goncalves S."/>
        </authorList>
    </citation>
    <scope>NUCLEOTIDE SEQUENCE [LARGE SCALE GENOMIC DNA]</scope>
    <source>
        <strain evidence="6">cv. HL8</strain>
    </source>
</reference>
<comment type="caution">
    <text evidence="5">The sequence shown here is derived from an EMBL/GenBank/DDBJ whole genome shotgun (WGS) entry which is preliminary data.</text>
</comment>
<accession>A0AAW0KY18</accession>
<keyword evidence="3" id="KW-0413">Isomerase</keyword>
<dbReference type="Proteomes" id="UP000237347">
    <property type="component" value="Unassembled WGS sequence"/>
</dbReference>
<keyword evidence="6" id="KW-1185">Reference proteome</keyword>
<dbReference type="Gene3D" id="3.40.50.720">
    <property type="entry name" value="NAD(P)-binding Rossmann-like Domain"/>
    <property type="match status" value="1"/>
</dbReference>
<feature type="domain" description="NAD(P)-binding" evidence="4">
    <location>
        <begin position="21"/>
        <end position="92"/>
    </location>
</feature>
<organism evidence="5 6">
    <name type="scientific">Quercus suber</name>
    <name type="common">Cork oak</name>
    <dbReference type="NCBI Taxonomy" id="58331"/>
    <lineage>
        <taxon>Eukaryota</taxon>
        <taxon>Viridiplantae</taxon>
        <taxon>Streptophyta</taxon>
        <taxon>Embryophyta</taxon>
        <taxon>Tracheophyta</taxon>
        <taxon>Spermatophyta</taxon>
        <taxon>Magnoliopsida</taxon>
        <taxon>eudicotyledons</taxon>
        <taxon>Gunneridae</taxon>
        <taxon>Pentapetalae</taxon>
        <taxon>rosids</taxon>
        <taxon>fabids</taxon>
        <taxon>Fagales</taxon>
        <taxon>Fagaceae</taxon>
        <taxon>Quercus</taxon>
    </lineage>
</organism>
<comment type="similarity">
    <text evidence="1">Belongs to the NAD(P)-dependent epimerase/dehydratase family.</text>
</comment>
<dbReference type="PANTHER" id="PTHR43574">
    <property type="entry name" value="EPIMERASE-RELATED"/>
    <property type="match status" value="1"/>
</dbReference>
<evidence type="ECO:0000256" key="3">
    <source>
        <dbReference type="ARBA" id="ARBA00023235"/>
    </source>
</evidence>
<sequence>VQPISSIFICPLHLNNAEMGSSIVGFINLLEAYKSLDPQPANVRAFSSSVYGLNTKLPFSKEEHTDRLASLYAATKKANEEISHNYNYNYIYRILFTGLRFFTVRAWAMGETKLIIL</sequence>
<keyword evidence="2" id="KW-0520">NAD</keyword>
<dbReference type="GO" id="GO:0016853">
    <property type="term" value="F:isomerase activity"/>
    <property type="evidence" value="ECO:0007669"/>
    <property type="project" value="UniProtKB-KW"/>
</dbReference>
<evidence type="ECO:0000313" key="5">
    <source>
        <dbReference type="EMBL" id="KAK7844042.1"/>
    </source>
</evidence>
<feature type="non-terminal residue" evidence="5">
    <location>
        <position position="1"/>
    </location>
</feature>
<evidence type="ECO:0000259" key="4">
    <source>
        <dbReference type="Pfam" id="PF16363"/>
    </source>
</evidence>
<dbReference type="InterPro" id="IPR036291">
    <property type="entry name" value="NAD(P)-bd_dom_sf"/>
</dbReference>
<evidence type="ECO:0000256" key="2">
    <source>
        <dbReference type="ARBA" id="ARBA00023027"/>
    </source>
</evidence>
<gene>
    <name evidence="5" type="primary">GAE2</name>
    <name evidence="5" type="ORF">CFP56_011636</name>
</gene>
<dbReference type="SUPFAM" id="SSF51735">
    <property type="entry name" value="NAD(P)-binding Rossmann-fold domains"/>
    <property type="match status" value="1"/>
</dbReference>